<keyword evidence="1" id="KW-0812">Transmembrane</keyword>
<dbReference type="Pfam" id="PF17164">
    <property type="entry name" value="DUF5122"/>
    <property type="match status" value="7"/>
</dbReference>
<dbReference type="GO" id="GO:0005975">
    <property type="term" value="P:carbohydrate metabolic process"/>
    <property type="evidence" value="ECO:0007669"/>
    <property type="project" value="UniProtKB-ARBA"/>
</dbReference>
<dbReference type="Pfam" id="PF05345">
    <property type="entry name" value="He_PIG"/>
    <property type="match status" value="2"/>
</dbReference>
<dbReference type="Gene3D" id="2.80.10.50">
    <property type="match status" value="3"/>
</dbReference>
<dbReference type="AlphaFoldDB" id="A0A543I6A2"/>
<feature type="domain" description="Dystroglycan-type cadherin-like" evidence="2">
    <location>
        <begin position="511"/>
        <end position="600"/>
    </location>
</feature>
<dbReference type="GO" id="GO:0005509">
    <property type="term" value="F:calcium ion binding"/>
    <property type="evidence" value="ECO:0007669"/>
    <property type="project" value="InterPro"/>
</dbReference>
<keyword evidence="4" id="KW-1185">Reference proteome</keyword>
<gene>
    <name evidence="3" type="ORF">FB466_0932</name>
</gene>
<keyword evidence="1" id="KW-1133">Transmembrane helix</keyword>
<name>A0A543I6A2_9MICO</name>
<organism evidence="3 4">
    <name type="scientific">Klugiella xanthotipulae</name>
    <dbReference type="NCBI Taxonomy" id="244735"/>
    <lineage>
        <taxon>Bacteria</taxon>
        <taxon>Bacillati</taxon>
        <taxon>Actinomycetota</taxon>
        <taxon>Actinomycetes</taxon>
        <taxon>Micrococcales</taxon>
        <taxon>Microbacteriaceae</taxon>
        <taxon>Klugiella</taxon>
    </lineage>
</organism>
<dbReference type="InterPro" id="IPR013783">
    <property type="entry name" value="Ig-like_fold"/>
</dbReference>
<feature type="transmembrane region" description="Helical" evidence="1">
    <location>
        <begin position="623"/>
        <end position="643"/>
    </location>
</feature>
<dbReference type="InterPro" id="IPR015919">
    <property type="entry name" value="Cadherin-like_sf"/>
</dbReference>
<reference evidence="3 4" key="1">
    <citation type="submission" date="2019-06" db="EMBL/GenBank/DDBJ databases">
        <title>Sequencing the genomes of 1000 actinobacteria strains.</title>
        <authorList>
            <person name="Klenk H.-P."/>
        </authorList>
    </citation>
    <scope>NUCLEOTIDE SEQUENCE [LARGE SCALE GENOMIC DNA]</scope>
    <source>
        <strain evidence="3 4">DSM 18031</strain>
    </source>
</reference>
<proteinExistence type="predicted"/>
<comment type="caution">
    <text evidence="3">The sequence shown here is derived from an EMBL/GenBank/DDBJ whole genome shotgun (WGS) entry which is preliminary data.</text>
</comment>
<evidence type="ECO:0000313" key="3">
    <source>
        <dbReference type="EMBL" id="TQM66107.1"/>
    </source>
</evidence>
<dbReference type="Proteomes" id="UP000318331">
    <property type="component" value="Unassembled WGS sequence"/>
</dbReference>
<evidence type="ECO:0000313" key="4">
    <source>
        <dbReference type="Proteomes" id="UP000318331"/>
    </source>
</evidence>
<accession>A0A543I6A2</accession>
<dbReference type="SUPFAM" id="SSF49313">
    <property type="entry name" value="Cadherin-like"/>
    <property type="match status" value="2"/>
</dbReference>
<dbReference type="EMBL" id="VFPN01000001">
    <property type="protein sequence ID" value="TQM66107.1"/>
    <property type="molecule type" value="Genomic_DNA"/>
</dbReference>
<dbReference type="InterPro" id="IPR006644">
    <property type="entry name" value="Cadg"/>
</dbReference>
<evidence type="ECO:0000259" key="2">
    <source>
        <dbReference type="SMART" id="SM00736"/>
    </source>
</evidence>
<sequence length="656" mass="64210">MEGILLKNITLRRGFSALGAKITVAAGVSILVASAAIAPASAASSVIELDADFQASVGTGFDGSAGTLDIQPDGAIVVAGGFTTLGGLQAGKITRILADGTQDAAFAAAVGAGPNGQFGAVAIQADGKIVTAGQQQVWGSEALRYISRLNADGTRDTVFDANVVAANLAINVGQTTTLQPDGKILAGGGSSAVGNPGGFARLNADGTGDTAFNTALGTGARGGVSPTVYASGVLASGDVVVAGRFQLFNGVAAGNIVKLSSAGVRDTSFDSAIGSGFDGIVSDVVPLPDGSLLVGGSFTNVNGVSSPGLARLLPSGAVDSGFSAALGTGFDAAVNDLALTSAGDIIVSGGFSAVDGTPSPRLARINANGTPDTGFNALLGAGFDNQIGQSAVQSDGAIVAVGNFTNYNATQTGAIARLIPVTLTGTNPGSQMLSVNTAVNLPIQAQVNAATGTLTYTATGLPAGLAINPLTGVITGTPTSPGSNTVTVLVTHSSGATAEISFTVTVTQDAVITIEANDQRNVVGDTVNLPIVASDSSGATLTFVSQGLPDGLTLDSATGIIVGTASKAGIYSVTVTATNPSGESASVDFVWTVSSGATAPAQGPSTSSGQSASLANTGSNPGWNLLLGVSGILGLAAGSVLIARGRPTVYPRDRRA</sequence>
<dbReference type="SMART" id="SM00736">
    <property type="entry name" value="CADG"/>
    <property type="match status" value="1"/>
</dbReference>
<dbReference type="InterPro" id="IPR013431">
    <property type="entry name" value="Delta_60_rpt"/>
</dbReference>
<dbReference type="GO" id="GO:0016020">
    <property type="term" value="C:membrane"/>
    <property type="evidence" value="ECO:0007669"/>
    <property type="project" value="InterPro"/>
</dbReference>
<keyword evidence="1" id="KW-0472">Membrane</keyword>
<evidence type="ECO:0000256" key="1">
    <source>
        <dbReference type="SAM" id="Phobius"/>
    </source>
</evidence>
<dbReference type="NCBIfam" id="TIGR02608">
    <property type="entry name" value="delta_60_rpt"/>
    <property type="match status" value="6"/>
</dbReference>
<dbReference type="Gene3D" id="2.60.40.10">
    <property type="entry name" value="Immunoglobulins"/>
    <property type="match status" value="2"/>
</dbReference>
<protein>
    <submittedName>
        <fullName evidence="3">Putative delta-60 repeat protein</fullName>
    </submittedName>
</protein>